<dbReference type="RefSeq" id="WP_125319343.1">
    <property type="nucleotide sequence ID" value="NZ_AP024889.1"/>
</dbReference>
<accession>A0A3R9EJY7</accession>
<protein>
    <submittedName>
        <fullName evidence="2">DUF3624 domain-containing protein</fullName>
    </submittedName>
</protein>
<keyword evidence="1" id="KW-0472">Membrane</keyword>
<evidence type="ECO:0000313" key="2">
    <source>
        <dbReference type="EMBL" id="RSD33080.1"/>
    </source>
</evidence>
<comment type="caution">
    <text evidence="2">The sequence shown here is derived from an EMBL/GenBank/DDBJ whole genome shotgun (WGS) entry which is preliminary data.</text>
</comment>
<name>A0A3R9EJY7_9VIBR</name>
<dbReference type="EMBL" id="RSFA01000001">
    <property type="protein sequence ID" value="RSD33080.1"/>
    <property type="molecule type" value="Genomic_DNA"/>
</dbReference>
<organism evidence="2 3">
    <name type="scientific">Vibrio pectenicida</name>
    <dbReference type="NCBI Taxonomy" id="62763"/>
    <lineage>
        <taxon>Bacteria</taxon>
        <taxon>Pseudomonadati</taxon>
        <taxon>Pseudomonadota</taxon>
        <taxon>Gammaproteobacteria</taxon>
        <taxon>Vibrionales</taxon>
        <taxon>Vibrionaceae</taxon>
        <taxon>Vibrio</taxon>
    </lineage>
</organism>
<keyword evidence="3" id="KW-1185">Reference proteome</keyword>
<keyword evidence="1" id="KW-1133">Transmembrane helix</keyword>
<proteinExistence type="predicted"/>
<sequence length="83" mass="10030">MTCKYCDTNWFWKKIGRCQRCMIQLTCLSIISWVVWWYAGKSNPKSIESISLLVAGFSFHGLLFLHLWMRFIVLPWRRKKRKS</sequence>
<keyword evidence="1" id="KW-0812">Transmembrane</keyword>
<dbReference type="InterPro" id="IPR022072">
    <property type="entry name" value="DUF3624"/>
</dbReference>
<dbReference type="OrthoDB" id="5589052at2"/>
<feature type="transmembrane region" description="Helical" evidence="1">
    <location>
        <begin position="21"/>
        <end position="38"/>
    </location>
</feature>
<dbReference type="Proteomes" id="UP000269041">
    <property type="component" value="Unassembled WGS sequence"/>
</dbReference>
<gene>
    <name evidence="2" type="ORF">EJA03_00640</name>
</gene>
<dbReference type="Pfam" id="PF12292">
    <property type="entry name" value="DUF3624"/>
    <property type="match status" value="1"/>
</dbReference>
<evidence type="ECO:0000256" key="1">
    <source>
        <dbReference type="SAM" id="Phobius"/>
    </source>
</evidence>
<reference evidence="2 3" key="1">
    <citation type="submission" date="2018-12" db="EMBL/GenBank/DDBJ databases">
        <title>Genomic taxonomy of the Vibrionaceae family.</title>
        <authorList>
            <person name="Gomez-Gil B."/>
            <person name="Enciso-Ibarra K."/>
        </authorList>
    </citation>
    <scope>NUCLEOTIDE SEQUENCE [LARGE SCALE GENOMIC DNA]</scope>
    <source>
        <strain evidence="2 3">CAIM 594</strain>
    </source>
</reference>
<evidence type="ECO:0000313" key="3">
    <source>
        <dbReference type="Proteomes" id="UP000269041"/>
    </source>
</evidence>
<feature type="transmembrane region" description="Helical" evidence="1">
    <location>
        <begin position="50"/>
        <end position="73"/>
    </location>
</feature>
<dbReference type="AlphaFoldDB" id="A0A3R9EJY7"/>